<proteinExistence type="predicted"/>
<organism evidence="2 3">
    <name type="scientific">Lecanosticta acicola</name>
    <dbReference type="NCBI Taxonomy" id="111012"/>
    <lineage>
        <taxon>Eukaryota</taxon>
        <taxon>Fungi</taxon>
        <taxon>Dikarya</taxon>
        <taxon>Ascomycota</taxon>
        <taxon>Pezizomycotina</taxon>
        <taxon>Dothideomycetes</taxon>
        <taxon>Dothideomycetidae</taxon>
        <taxon>Mycosphaerellales</taxon>
        <taxon>Mycosphaerellaceae</taxon>
        <taxon>Lecanosticta</taxon>
    </lineage>
</organism>
<protein>
    <submittedName>
        <fullName evidence="2">Uncharacterized protein</fullName>
    </submittedName>
</protein>
<comment type="caution">
    <text evidence="2">The sequence shown here is derived from an EMBL/GenBank/DDBJ whole genome shotgun (WGS) entry which is preliminary data.</text>
</comment>
<name>A0AAI8Z6M2_9PEZI</name>
<feature type="region of interest" description="Disordered" evidence="1">
    <location>
        <begin position="1"/>
        <end position="69"/>
    </location>
</feature>
<dbReference type="EMBL" id="CAVMBE010000085">
    <property type="protein sequence ID" value="CAK4033424.1"/>
    <property type="molecule type" value="Genomic_DNA"/>
</dbReference>
<evidence type="ECO:0000256" key="1">
    <source>
        <dbReference type="SAM" id="MobiDB-lite"/>
    </source>
</evidence>
<sequence length="174" mass="18962">MVPSDEARYNKPPSPAEVQAAEQIRKHAGLKPMNPQPGDKRPKPASNPSNSNQPSAKDPKSGSSKNSKKLVLNVRGELFVRDDALNVIRPLTDEERRYDLQIFPCRDRKCTEEAREIENNDEGGVVIPGVGPPSLPSVNAAVPTLVTRIKAEEPDLKRRFPSDGALPVATITPA</sequence>
<accession>A0AAI8Z6M2</accession>
<feature type="compositionally biased region" description="Low complexity" evidence="1">
    <location>
        <begin position="44"/>
        <end position="56"/>
    </location>
</feature>
<evidence type="ECO:0000313" key="2">
    <source>
        <dbReference type="EMBL" id="CAK4033424.1"/>
    </source>
</evidence>
<evidence type="ECO:0000313" key="3">
    <source>
        <dbReference type="Proteomes" id="UP001296104"/>
    </source>
</evidence>
<reference evidence="2" key="1">
    <citation type="submission" date="2023-11" db="EMBL/GenBank/DDBJ databases">
        <authorList>
            <person name="Alioto T."/>
            <person name="Alioto T."/>
            <person name="Gomez Garrido J."/>
        </authorList>
    </citation>
    <scope>NUCLEOTIDE SEQUENCE</scope>
</reference>
<gene>
    <name evidence="2" type="ORF">LECACI_7A008582</name>
</gene>
<dbReference type="Proteomes" id="UP001296104">
    <property type="component" value="Unassembled WGS sequence"/>
</dbReference>
<dbReference type="AlphaFoldDB" id="A0AAI8Z6M2"/>
<keyword evidence="3" id="KW-1185">Reference proteome</keyword>